<dbReference type="InterPro" id="IPR010285">
    <property type="entry name" value="DNA_helicase_pif1-like_DEAD"/>
</dbReference>
<keyword evidence="1" id="KW-0547">Nucleotide-binding</keyword>
<dbReference type="CDD" id="cd18809">
    <property type="entry name" value="SF1_C_RecD"/>
    <property type="match status" value="1"/>
</dbReference>
<feature type="domain" description="DNA helicase Pif1-like DEAD-box helicase" evidence="9">
    <location>
        <begin position="1"/>
        <end position="150"/>
    </location>
</feature>
<dbReference type="Pfam" id="PF21530">
    <property type="entry name" value="Pif1_2B_dom"/>
    <property type="match status" value="1"/>
</dbReference>
<evidence type="ECO:0000256" key="3">
    <source>
        <dbReference type="ARBA" id="ARBA00022801"/>
    </source>
</evidence>
<evidence type="ECO:0000256" key="2">
    <source>
        <dbReference type="ARBA" id="ARBA00022763"/>
    </source>
</evidence>
<dbReference type="Pfam" id="PF05970">
    <property type="entry name" value="PIF1"/>
    <property type="match status" value="1"/>
</dbReference>
<dbReference type="AlphaFoldDB" id="A0A0F9E1Y4"/>
<dbReference type="GO" id="GO:0000723">
    <property type="term" value="P:telomere maintenance"/>
    <property type="evidence" value="ECO:0007669"/>
    <property type="project" value="InterPro"/>
</dbReference>
<dbReference type="SUPFAM" id="SSF52540">
    <property type="entry name" value="P-loop containing nucleoside triphosphate hydrolases"/>
    <property type="match status" value="2"/>
</dbReference>
<dbReference type="Gene3D" id="3.40.50.300">
    <property type="entry name" value="P-loop containing nucleotide triphosphate hydrolases"/>
    <property type="match status" value="1"/>
</dbReference>
<accession>A0A0F9E1Y4</accession>
<dbReference type="PANTHER" id="PTHR47642">
    <property type="entry name" value="ATP-DEPENDENT DNA HELICASE"/>
    <property type="match status" value="1"/>
</dbReference>
<evidence type="ECO:0000256" key="1">
    <source>
        <dbReference type="ARBA" id="ARBA00022741"/>
    </source>
</evidence>
<organism evidence="11">
    <name type="scientific">marine sediment metagenome</name>
    <dbReference type="NCBI Taxonomy" id="412755"/>
    <lineage>
        <taxon>unclassified sequences</taxon>
        <taxon>metagenomes</taxon>
        <taxon>ecological metagenomes</taxon>
    </lineage>
</organism>
<keyword evidence="6" id="KW-0238">DNA-binding</keyword>
<keyword evidence="3" id="KW-0378">Hydrolase</keyword>
<keyword evidence="7" id="KW-0234">DNA repair</keyword>
<evidence type="ECO:0000256" key="7">
    <source>
        <dbReference type="ARBA" id="ARBA00023204"/>
    </source>
</evidence>
<dbReference type="InterPro" id="IPR049163">
    <property type="entry name" value="Pif1-like_2B_dom"/>
</dbReference>
<evidence type="ECO:0000256" key="8">
    <source>
        <dbReference type="ARBA" id="ARBA00023235"/>
    </source>
</evidence>
<keyword evidence="4" id="KW-0347">Helicase</keyword>
<feature type="non-terminal residue" evidence="11">
    <location>
        <position position="1"/>
    </location>
</feature>
<protein>
    <recommendedName>
        <fullName evidence="12">AAA+ ATPase domain-containing protein</fullName>
    </recommendedName>
</protein>
<dbReference type="EMBL" id="LAZR01026670">
    <property type="protein sequence ID" value="KKL67999.1"/>
    <property type="molecule type" value="Genomic_DNA"/>
</dbReference>
<comment type="caution">
    <text evidence="11">The sequence shown here is derived from an EMBL/GenBank/DDBJ whole genome shotgun (WGS) entry which is preliminary data.</text>
</comment>
<sequence>VTASTGVAAIQIEGTTLHSFAGLGLAEESVEVLLKRLNNPNKKYEANYRWKITQVLIIDEISMIHPSYFKKLDIIAKSIRNCNLPFGGIQIIVFGDFYQLMPVPIANQKLDFCFQLYEWKNCLKRVIILKHIHRQNDITFIEFLERIRKGVPTKLDFEIIRSRVNIKDCGGAGGEPNIEPTRLYPIRFEVEKINKYYLKKIESELVIYTVEKVCMDYEHEFGVFETVNNFILHSQIEPELQLKIGAQVMLIINLSIQKGLVNGSRGVVTGFTNKGPIVKFMNGIEREIVSYEWNPTKFKFRNIVTIKQIPLILAWAITIHKCQGMTLDFAEIDLSRNVFAQGQAYVALSRIKCLENLRIISFDEKSIQVNPLVKQYYEQLENKQEEQSNNNIITQWNYYSNDNSIIFPTEGEIMKLAEEFQMPCSNQENNCHKQISTINNNQQYNGINNKRKNKLQNNNVNEQKQKTISKYFL</sequence>
<evidence type="ECO:0000259" key="10">
    <source>
        <dbReference type="Pfam" id="PF21530"/>
    </source>
</evidence>
<dbReference type="PANTHER" id="PTHR47642:SF5">
    <property type="entry name" value="ATP-DEPENDENT DNA HELICASE"/>
    <property type="match status" value="1"/>
</dbReference>
<dbReference type="GO" id="GO:0006281">
    <property type="term" value="P:DNA repair"/>
    <property type="evidence" value="ECO:0007669"/>
    <property type="project" value="InterPro"/>
</dbReference>
<evidence type="ECO:0000256" key="5">
    <source>
        <dbReference type="ARBA" id="ARBA00022840"/>
    </source>
</evidence>
<dbReference type="GO" id="GO:0003678">
    <property type="term" value="F:DNA helicase activity"/>
    <property type="evidence" value="ECO:0007669"/>
    <property type="project" value="InterPro"/>
</dbReference>
<proteinExistence type="predicted"/>
<feature type="domain" description="DNA helicase Pif1-like 2B" evidence="10">
    <location>
        <begin position="239"/>
        <end position="271"/>
    </location>
</feature>
<keyword evidence="5" id="KW-0067">ATP-binding</keyword>
<dbReference type="InterPro" id="IPR027417">
    <property type="entry name" value="P-loop_NTPase"/>
</dbReference>
<gene>
    <name evidence="11" type="ORF">LCGC14_2129360</name>
</gene>
<reference evidence="11" key="1">
    <citation type="journal article" date="2015" name="Nature">
        <title>Complex archaea that bridge the gap between prokaryotes and eukaryotes.</title>
        <authorList>
            <person name="Spang A."/>
            <person name="Saw J.H."/>
            <person name="Jorgensen S.L."/>
            <person name="Zaremba-Niedzwiedzka K."/>
            <person name="Martijn J."/>
            <person name="Lind A.E."/>
            <person name="van Eijk R."/>
            <person name="Schleper C."/>
            <person name="Guy L."/>
            <person name="Ettema T.J."/>
        </authorList>
    </citation>
    <scope>NUCLEOTIDE SEQUENCE</scope>
</reference>
<evidence type="ECO:0000259" key="9">
    <source>
        <dbReference type="Pfam" id="PF05970"/>
    </source>
</evidence>
<name>A0A0F9E1Y4_9ZZZZ</name>
<evidence type="ECO:0000256" key="6">
    <source>
        <dbReference type="ARBA" id="ARBA00023125"/>
    </source>
</evidence>
<keyword evidence="8" id="KW-0413">Isomerase</keyword>
<evidence type="ECO:0000313" key="11">
    <source>
        <dbReference type="EMBL" id="KKL67999.1"/>
    </source>
</evidence>
<evidence type="ECO:0008006" key="12">
    <source>
        <dbReference type="Google" id="ProtNLM"/>
    </source>
</evidence>
<keyword evidence="2" id="KW-0227">DNA damage</keyword>
<dbReference type="InterPro" id="IPR051055">
    <property type="entry name" value="PIF1_helicase"/>
</dbReference>
<evidence type="ECO:0000256" key="4">
    <source>
        <dbReference type="ARBA" id="ARBA00022806"/>
    </source>
</evidence>